<dbReference type="GO" id="GO:0003735">
    <property type="term" value="F:structural constituent of ribosome"/>
    <property type="evidence" value="ECO:0007669"/>
    <property type="project" value="TreeGrafter"/>
</dbReference>
<dbReference type="RefSeq" id="XP_007768392.1">
    <property type="nucleotide sequence ID" value="XM_007770202.1"/>
</dbReference>
<dbReference type="PANTHER" id="PTHR28266:SF1">
    <property type="entry name" value="LARGE RIBOSOMAL SUBUNIT PROTEIN ML58"/>
    <property type="match status" value="1"/>
</dbReference>
<name>A0A5M3MPG4_CONPW</name>
<dbReference type="Proteomes" id="UP000053558">
    <property type="component" value="Unassembled WGS sequence"/>
</dbReference>
<protein>
    <recommendedName>
        <fullName evidence="4">Mitochondrial ribosomal protein subunit L20</fullName>
    </recommendedName>
</protein>
<keyword evidence="3" id="KW-1185">Reference proteome</keyword>
<dbReference type="OMA" id="CSQFFVG"/>
<feature type="compositionally biased region" description="Basic and acidic residues" evidence="1">
    <location>
        <begin position="148"/>
        <end position="171"/>
    </location>
</feature>
<evidence type="ECO:0000313" key="3">
    <source>
        <dbReference type="Proteomes" id="UP000053558"/>
    </source>
</evidence>
<dbReference type="OrthoDB" id="6021263at2759"/>
<comment type="caution">
    <text evidence="2">The sequence shown here is derived from an EMBL/GenBank/DDBJ whole genome shotgun (WGS) entry which is preliminary data.</text>
</comment>
<dbReference type="KEGG" id="cput:CONPUDRAFT_82054"/>
<reference evidence="3" key="1">
    <citation type="journal article" date="2012" name="Science">
        <title>The Paleozoic origin of enzymatic lignin decomposition reconstructed from 31 fungal genomes.</title>
        <authorList>
            <person name="Floudas D."/>
            <person name="Binder M."/>
            <person name="Riley R."/>
            <person name="Barry K."/>
            <person name="Blanchette R.A."/>
            <person name="Henrissat B."/>
            <person name="Martinez A.T."/>
            <person name="Otillar R."/>
            <person name="Spatafora J.W."/>
            <person name="Yadav J.S."/>
            <person name="Aerts A."/>
            <person name="Benoit I."/>
            <person name="Boyd A."/>
            <person name="Carlson A."/>
            <person name="Copeland A."/>
            <person name="Coutinho P.M."/>
            <person name="de Vries R.P."/>
            <person name="Ferreira P."/>
            <person name="Findley K."/>
            <person name="Foster B."/>
            <person name="Gaskell J."/>
            <person name="Glotzer D."/>
            <person name="Gorecki P."/>
            <person name="Heitman J."/>
            <person name="Hesse C."/>
            <person name="Hori C."/>
            <person name="Igarashi K."/>
            <person name="Jurgens J.A."/>
            <person name="Kallen N."/>
            <person name="Kersten P."/>
            <person name="Kohler A."/>
            <person name="Kuees U."/>
            <person name="Kumar T.K.A."/>
            <person name="Kuo A."/>
            <person name="LaButti K."/>
            <person name="Larrondo L.F."/>
            <person name="Lindquist E."/>
            <person name="Ling A."/>
            <person name="Lombard V."/>
            <person name="Lucas S."/>
            <person name="Lundell T."/>
            <person name="Martin R."/>
            <person name="McLaughlin D.J."/>
            <person name="Morgenstern I."/>
            <person name="Morin E."/>
            <person name="Murat C."/>
            <person name="Nagy L.G."/>
            <person name="Nolan M."/>
            <person name="Ohm R.A."/>
            <person name="Patyshakuliyeva A."/>
            <person name="Rokas A."/>
            <person name="Ruiz-Duenas F.J."/>
            <person name="Sabat G."/>
            <person name="Salamov A."/>
            <person name="Samejima M."/>
            <person name="Schmutz J."/>
            <person name="Slot J.C."/>
            <person name="St John F."/>
            <person name="Stenlid J."/>
            <person name="Sun H."/>
            <person name="Sun S."/>
            <person name="Syed K."/>
            <person name="Tsang A."/>
            <person name="Wiebenga A."/>
            <person name="Young D."/>
            <person name="Pisabarro A."/>
            <person name="Eastwood D.C."/>
            <person name="Martin F."/>
            <person name="Cullen D."/>
            <person name="Grigoriev I.V."/>
            <person name="Hibbett D.S."/>
        </authorList>
    </citation>
    <scope>NUCLEOTIDE SEQUENCE [LARGE SCALE GENOMIC DNA]</scope>
    <source>
        <strain evidence="3">RWD-64-598 SS2</strain>
    </source>
</reference>
<gene>
    <name evidence="2" type="ORF">CONPUDRAFT_82054</name>
</gene>
<feature type="compositionally biased region" description="Low complexity" evidence="1">
    <location>
        <begin position="58"/>
        <end position="78"/>
    </location>
</feature>
<dbReference type="Pfam" id="PF12824">
    <property type="entry name" value="MRP-L20"/>
    <property type="match status" value="1"/>
</dbReference>
<feature type="region of interest" description="Disordered" evidence="1">
    <location>
        <begin position="51"/>
        <end position="98"/>
    </location>
</feature>
<evidence type="ECO:0008006" key="4">
    <source>
        <dbReference type="Google" id="ProtNLM"/>
    </source>
</evidence>
<organism evidence="2 3">
    <name type="scientific">Coniophora puteana (strain RWD-64-598)</name>
    <name type="common">Brown rot fungus</name>
    <dbReference type="NCBI Taxonomy" id="741705"/>
    <lineage>
        <taxon>Eukaryota</taxon>
        <taxon>Fungi</taxon>
        <taxon>Dikarya</taxon>
        <taxon>Basidiomycota</taxon>
        <taxon>Agaricomycotina</taxon>
        <taxon>Agaricomycetes</taxon>
        <taxon>Agaricomycetidae</taxon>
        <taxon>Boletales</taxon>
        <taxon>Coniophorineae</taxon>
        <taxon>Coniophoraceae</taxon>
        <taxon>Coniophora</taxon>
    </lineage>
</organism>
<dbReference type="GO" id="GO:0005762">
    <property type="term" value="C:mitochondrial large ribosomal subunit"/>
    <property type="evidence" value="ECO:0007669"/>
    <property type="project" value="TreeGrafter"/>
</dbReference>
<evidence type="ECO:0000256" key="1">
    <source>
        <dbReference type="SAM" id="MobiDB-lite"/>
    </source>
</evidence>
<dbReference type="PANTHER" id="PTHR28266">
    <property type="entry name" value="54S RIBOSOMAL PROTEIN L20, MITOCHONDRIAL"/>
    <property type="match status" value="1"/>
</dbReference>
<dbReference type="GeneID" id="19210350"/>
<dbReference type="EMBL" id="JH711578">
    <property type="protein sequence ID" value="EIW80937.1"/>
    <property type="molecule type" value="Genomic_DNA"/>
</dbReference>
<proteinExistence type="predicted"/>
<dbReference type="AlphaFoldDB" id="A0A5M3MPG4"/>
<feature type="region of interest" description="Disordered" evidence="1">
    <location>
        <begin position="141"/>
        <end position="180"/>
    </location>
</feature>
<dbReference type="InterPro" id="IPR024388">
    <property type="entry name" value="Ribosomal_mL58"/>
</dbReference>
<sequence>MLKPRTSFPLRAVRGYVTRIPGKPQSRVPDPLSASSAEVTALEDNLTFVHRPPPSAPTPFSTTLAPASPLLRPASADSNAAVPPLLRPSAYAPAPERLSDEAIQRIRELRAEDPEKWSCNKLAALFGCKPYLVSKVAALPKKQRREKRKEVEREHEQERATWGDRKSVQREIRKKRRDFW</sequence>
<accession>A0A5M3MPG4</accession>
<evidence type="ECO:0000313" key="2">
    <source>
        <dbReference type="EMBL" id="EIW80937.1"/>
    </source>
</evidence>